<dbReference type="InterPro" id="IPR036852">
    <property type="entry name" value="Peptidase_S8/S53_dom_sf"/>
</dbReference>
<dbReference type="OrthoDB" id="206201at2759"/>
<dbReference type="InterPro" id="IPR023828">
    <property type="entry name" value="Peptidase_S8_Ser-AS"/>
</dbReference>
<feature type="active site" description="Charge relay system" evidence="5">
    <location>
        <position position="241"/>
    </location>
</feature>
<dbReference type="PANTHER" id="PTHR43399:SF4">
    <property type="entry name" value="CELL WALL-ASSOCIATED PROTEASE"/>
    <property type="match status" value="1"/>
</dbReference>
<comment type="similarity">
    <text evidence="1 5">Belongs to the peptidase S8 family.</text>
</comment>
<evidence type="ECO:0000256" key="1">
    <source>
        <dbReference type="ARBA" id="ARBA00011073"/>
    </source>
</evidence>
<evidence type="ECO:0000256" key="5">
    <source>
        <dbReference type="PROSITE-ProRule" id="PRU01240"/>
    </source>
</evidence>
<evidence type="ECO:0000256" key="3">
    <source>
        <dbReference type="ARBA" id="ARBA00022801"/>
    </source>
</evidence>
<dbReference type="InterPro" id="IPR015500">
    <property type="entry name" value="Peptidase_S8_subtilisin-rel"/>
</dbReference>
<dbReference type="SUPFAM" id="SSF52743">
    <property type="entry name" value="Subtilisin-like"/>
    <property type="match status" value="1"/>
</dbReference>
<evidence type="ECO:0000313" key="8">
    <source>
        <dbReference type="Proteomes" id="UP000745764"/>
    </source>
</evidence>
<keyword evidence="2 5" id="KW-0645">Protease</keyword>
<dbReference type="EMBL" id="CAINUL010000009">
    <property type="protein sequence ID" value="CAD0111271.1"/>
    <property type="molecule type" value="Genomic_DNA"/>
</dbReference>
<keyword evidence="4 5" id="KW-0720">Serine protease</keyword>
<dbReference type="PANTHER" id="PTHR43399">
    <property type="entry name" value="SUBTILISIN-RELATED"/>
    <property type="match status" value="1"/>
</dbReference>
<dbReference type="GO" id="GO:0006508">
    <property type="term" value="P:proteolysis"/>
    <property type="evidence" value="ECO:0007669"/>
    <property type="project" value="UniProtKB-KW"/>
</dbReference>
<evidence type="ECO:0000259" key="6">
    <source>
        <dbReference type="Pfam" id="PF00082"/>
    </source>
</evidence>
<comment type="caution">
    <text evidence="7">The sequence shown here is derived from an EMBL/GenBank/DDBJ whole genome shotgun (WGS) entry which is preliminary data.</text>
</comment>
<name>A0A9N8PSM7_9PEZI</name>
<feature type="active site" description="Charge relay system" evidence="5">
    <location>
        <position position="51"/>
    </location>
</feature>
<feature type="domain" description="Peptidase S8/S53" evidence="6">
    <location>
        <begin position="44"/>
        <end position="260"/>
    </location>
</feature>
<dbReference type="InterPro" id="IPR000209">
    <property type="entry name" value="Peptidase_S8/S53_dom"/>
</dbReference>
<dbReference type="Gene3D" id="3.40.50.200">
    <property type="entry name" value="Peptidase S8/S53 domain"/>
    <property type="match status" value="1"/>
</dbReference>
<dbReference type="Pfam" id="PF00082">
    <property type="entry name" value="Peptidase_S8"/>
    <property type="match status" value="1"/>
</dbReference>
<evidence type="ECO:0000313" key="7">
    <source>
        <dbReference type="EMBL" id="CAD0111271.1"/>
    </source>
</evidence>
<dbReference type="Proteomes" id="UP000745764">
    <property type="component" value="Unassembled WGS sequence"/>
</dbReference>
<keyword evidence="3 5" id="KW-0378">Hydrolase</keyword>
<protein>
    <recommendedName>
        <fullName evidence="6">Peptidase S8/S53 domain-containing protein</fullName>
    </recommendedName>
</protein>
<gene>
    <name evidence="7" type="ORF">AWRI4620_LOCUS5526</name>
</gene>
<dbReference type="AlphaFoldDB" id="A0A9N8PSM7"/>
<dbReference type="PROSITE" id="PS51892">
    <property type="entry name" value="SUBTILASE"/>
    <property type="match status" value="1"/>
</dbReference>
<reference evidence="7" key="1">
    <citation type="submission" date="2020-06" db="EMBL/GenBank/DDBJ databases">
        <authorList>
            <person name="Onetto C."/>
        </authorList>
    </citation>
    <scope>NUCLEOTIDE SEQUENCE</scope>
</reference>
<feature type="active site" description="Charge relay system" evidence="5">
    <location>
        <position position="97"/>
    </location>
</feature>
<feature type="non-terminal residue" evidence="7">
    <location>
        <position position="323"/>
    </location>
</feature>
<dbReference type="GO" id="GO:0004252">
    <property type="term" value="F:serine-type endopeptidase activity"/>
    <property type="evidence" value="ECO:0007669"/>
    <property type="project" value="UniProtKB-UniRule"/>
</dbReference>
<sequence length="323" mass="35981">LIALGTTSKIDKPAHEWVDQIQGSGLVRILLRSASKPGPCDSKPVRVAILDTGYDSENKFFISARKRRIKVFRNFLREPNSAVGSVSPGESQDADGHGTDVLCLALRIAPFADFYVARVFESSDDVTSRVNEIAKAIKWAVEEHNVDIISMSFGFTKDQPAIQAAITEAYSYKNRQILFFAAAANEGANEREMYPARDDHVSSRQLVEIKPPVDVDRGWSFMTLGQDVPTVSGNESVSGTSYATPITAGLAAMILSYARHLLHTSTQRDDLELLDRLSRQDGMRRVLKKLSVETIPPRCSYLNPMDFIHKEEDERLAMLRYAD</sequence>
<keyword evidence="8" id="KW-1185">Reference proteome</keyword>
<evidence type="ECO:0000256" key="2">
    <source>
        <dbReference type="ARBA" id="ARBA00022670"/>
    </source>
</evidence>
<feature type="non-terminal residue" evidence="7">
    <location>
        <position position="1"/>
    </location>
</feature>
<dbReference type="PRINTS" id="PR00723">
    <property type="entry name" value="SUBTILISIN"/>
</dbReference>
<dbReference type="InterPro" id="IPR051048">
    <property type="entry name" value="Peptidase_S8/S53_subtilisin"/>
</dbReference>
<dbReference type="PROSITE" id="PS00138">
    <property type="entry name" value="SUBTILASE_SER"/>
    <property type="match status" value="1"/>
</dbReference>
<proteinExistence type="inferred from homology"/>
<organism evidence="7 8">
    <name type="scientific">Aureobasidium uvarum</name>
    <dbReference type="NCBI Taxonomy" id="2773716"/>
    <lineage>
        <taxon>Eukaryota</taxon>
        <taxon>Fungi</taxon>
        <taxon>Dikarya</taxon>
        <taxon>Ascomycota</taxon>
        <taxon>Pezizomycotina</taxon>
        <taxon>Dothideomycetes</taxon>
        <taxon>Dothideomycetidae</taxon>
        <taxon>Dothideales</taxon>
        <taxon>Saccotheciaceae</taxon>
        <taxon>Aureobasidium</taxon>
    </lineage>
</organism>
<dbReference type="CDD" id="cd00306">
    <property type="entry name" value="Peptidases_S8_S53"/>
    <property type="match status" value="1"/>
</dbReference>
<evidence type="ECO:0000256" key="4">
    <source>
        <dbReference type="ARBA" id="ARBA00022825"/>
    </source>
</evidence>
<accession>A0A9N8PSM7</accession>